<proteinExistence type="predicted"/>
<name>A0A848NH54_9BURK</name>
<sequence length="43" mass="4645">MSAPIPAFPHSHIERDARGVYTLRIDDAKSLNILASPVTLGLT</sequence>
<evidence type="ECO:0000313" key="1">
    <source>
        <dbReference type="EMBL" id="NMU92629.1"/>
    </source>
</evidence>
<protein>
    <submittedName>
        <fullName evidence="1">Enoyl-CoA hydratase</fullName>
        <ecNumber evidence="1">4.2.1.17</ecNumber>
    </submittedName>
</protein>
<reference evidence="1 2" key="1">
    <citation type="submission" date="2020-04" db="EMBL/GenBank/DDBJ databases">
        <title>Achromobacter ruhlandii genome sequencing and assembly.</title>
        <authorList>
            <person name="Martins R.C.R."/>
            <person name="Perdigao-Neto L.V."/>
            <person name="Levin A.S.S."/>
            <person name="Costa S.F."/>
        </authorList>
    </citation>
    <scope>NUCLEOTIDE SEQUENCE [LARGE SCALE GENOMIC DNA]</scope>
    <source>
        <strain evidence="1 2">9035ralo</strain>
    </source>
</reference>
<accession>A0A848NH54</accession>
<gene>
    <name evidence="1" type="ORF">HGQ98_23855</name>
</gene>
<dbReference type="EC" id="4.2.1.17" evidence="1"/>
<evidence type="ECO:0000313" key="2">
    <source>
        <dbReference type="Proteomes" id="UP000542405"/>
    </source>
</evidence>
<keyword evidence="1" id="KW-0456">Lyase</keyword>
<dbReference type="EMBL" id="JABBZE010000403">
    <property type="protein sequence ID" value="NMU92629.1"/>
    <property type="molecule type" value="Genomic_DNA"/>
</dbReference>
<dbReference type="GO" id="GO:0004300">
    <property type="term" value="F:enoyl-CoA hydratase activity"/>
    <property type="evidence" value="ECO:0007669"/>
    <property type="project" value="UniProtKB-EC"/>
</dbReference>
<dbReference type="Proteomes" id="UP000542405">
    <property type="component" value="Unassembled WGS sequence"/>
</dbReference>
<feature type="non-terminal residue" evidence="1">
    <location>
        <position position="43"/>
    </location>
</feature>
<comment type="caution">
    <text evidence="1">The sequence shown here is derived from an EMBL/GenBank/DDBJ whole genome shotgun (WGS) entry which is preliminary data.</text>
</comment>
<dbReference type="AlphaFoldDB" id="A0A848NH54"/>
<organism evidence="1 2">
    <name type="scientific">Achromobacter ruhlandii</name>
    <dbReference type="NCBI Taxonomy" id="72557"/>
    <lineage>
        <taxon>Bacteria</taxon>
        <taxon>Pseudomonadati</taxon>
        <taxon>Pseudomonadota</taxon>
        <taxon>Betaproteobacteria</taxon>
        <taxon>Burkholderiales</taxon>
        <taxon>Alcaligenaceae</taxon>
        <taxon>Achromobacter</taxon>
    </lineage>
</organism>